<dbReference type="InterPro" id="IPR000352">
    <property type="entry name" value="Pep_chain_release_fac_I"/>
</dbReference>
<feature type="domain" description="Prokaryotic-type class I peptide chain release factors" evidence="3">
    <location>
        <begin position="132"/>
        <end position="148"/>
    </location>
</feature>
<dbReference type="PROSITE" id="PS00745">
    <property type="entry name" value="RF_PROK_I"/>
    <property type="match status" value="1"/>
</dbReference>
<dbReference type="InterPro" id="IPR017509">
    <property type="entry name" value="PrfH"/>
</dbReference>
<dbReference type="Proteomes" id="UP000275394">
    <property type="component" value="Unassembled WGS sequence"/>
</dbReference>
<evidence type="ECO:0000256" key="1">
    <source>
        <dbReference type="ARBA" id="ARBA00010835"/>
    </source>
</evidence>
<dbReference type="InterPro" id="IPR050057">
    <property type="entry name" value="Prokaryotic/Mito_RF"/>
</dbReference>
<dbReference type="InterPro" id="IPR045853">
    <property type="entry name" value="Pep_chain_release_fac_I_sf"/>
</dbReference>
<proteinExistence type="inferred from homology"/>
<dbReference type="GO" id="GO:0003747">
    <property type="term" value="F:translation release factor activity"/>
    <property type="evidence" value="ECO:0007669"/>
    <property type="project" value="InterPro"/>
</dbReference>
<gene>
    <name evidence="4" type="ORF">EDC56_1758</name>
</gene>
<feature type="region of interest" description="Disordered" evidence="2">
    <location>
        <begin position="204"/>
        <end position="224"/>
    </location>
</feature>
<dbReference type="RefSeq" id="WP_123712130.1">
    <property type="nucleotide sequence ID" value="NZ_RKHR01000004.1"/>
</dbReference>
<dbReference type="Gene3D" id="3.30.160.20">
    <property type="match status" value="1"/>
</dbReference>
<organism evidence="4 5">
    <name type="scientific">Sinobacterium caligoides</name>
    <dbReference type="NCBI Taxonomy" id="933926"/>
    <lineage>
        <taxon>Bacteria</taxon>
        <taxon>Pseudomonadati</taxon>
        <taxon>Pseudomonadota</taxon>
        <taxon>Gammaproteobacteria</taxon>
        <taxon>Cellvibrionales</taxon>
        <taxon>Spongiibacteraceae</taxon>
        <taxon>Sinobacterium</taxon>
    </lineage>
</organism>
<dbReference type="PANTHER" id="PTHR43804">
    <property type="entry name" value="LD18447P"/>
    <property type="match status" value="1"/>
</dbReference>
<dbReference type="Gene3D" id="3.30.70.1660">
    <property type="match status" value="1"/>
</dbReference>
<protein>
    <submittedName>
        <fullName evidence="4">Peptide chain release factor</fullName>
    </submittedName>
</protein>
<evidence type="ECO:0000256" key="2">
    <source>
        <dbReference type="SAM" id="MobiDB-lite"/>
    </source>
</evidence>
<dbReference type="EMBL" id="RKHR01000004">
    <property type="protein sequence ID" value="ROS01323.1"/>
    <property type="molecule type" value="Genomic_DNA"/>
</dbReference>
<dbReference type="NCBIfam" id="TIGR03072">
    <property type="entry name" value="release_prfH"/>
    <property type="match status" value="1"/>
</dbReference>
<comment type="similarity">
    <text evidence="1">Belongs to the prokaryotic/mitochondrial release factor family.</text>
</comment>
<dbReference type="SUPFAM" id="SSF75620">
    <property type="entry name" value="Release factor"/>
    <property type="match status" value="1"/>
</dbReference>
<evidence type="ECO:0000313" key="5">
    <source>
        <dbReference type="Proteomes" id="UP000275394"/>
    </source>
</evidence>
<evidence type="ECO:0000313" key="4">
    <source>
        <dbReference type="EMBL" id="ROS01323.1"/>
    </source>
</evidence>
<dbReference type="PANTHER" id="PTHR43804:SF9">
    <property type="entry name" value="PEPTIDE CHAIN RELEASE FACTOR HOMOLOG-RELATED"/>
    <property type="match status" value="1"/>
</dbReference>
<dbReference type="OrthoDB" id="9815709at2"/>
<reference evidence="4 5" key="1">
    <citation type="submission" date="2018-11" db="EMBL/GenBank/DDBJ databases">
        <title>Genomic Encyclopedia of Type Strains, Phase IV (KMG-IV): sequencing the most valuable type-strain genomes for metagenomic binning, comparative biology and taxonomic classification.</title>
        <authorList>
            <person name="Goeker M."/>
        </authorList>
    </citation>
    <scope>NUCLEOTIDE SEQUENCE [LARGE SCALE GENOMIC DNA]</scope>
    <source>
        <strain evidence="4 5">DSM 100316</strain>
    </source>
</reference>
<keyword evidence="5" id="KW-1185">Reference proteome</keyword>
<evidence type="ECO:0000259" key="3">
    <source>
        <dbReference type="PROSITE" id="PS00745"/>
    </source>
</evidence>
<sequence length="224" mass="25838">MTSCWLQLTAGQGPKECGWVVAQLCRVMSVAAQQQRLSFDVVESMAYDKVLRQQDLIVPDAFRSILVRVEGDGAQSFVRDWQGVIKWQGESHYRRQHKRMNWYVAVLELDVAGNKVIEMEALKREVSIQTMRSTGPGGQHVNKTSSAVRVTHRPTGLQIRVESDRSQHRNKKLALERLQILLMEGISNEQQMKNKQRWLSHYQVQRGKPKRRFHGPNFEECRGA</sequence>
<comment type="caution">
    <text evidence="4">The sequence shown here is derived from an EMBL/GenBank/DDBJ whole genome shotgun (WGS) entry which is preliminary data.</text>
</comment>
<dbReference type="AlphaFoldDB" id="A0A3N2DNE2"/>
<dbReference type="Pfam" id="PF00472">
    <property type="entry name" value="RF-1"/>
    <property type="match status" value="1"/>
</dbReference>
<accession>A0A3N2DNE2</accession>
<name>A0A3N2DNE2_9GAMM</name>